<dbReference type="InterPro" id="IPR012910">
    <property type="entry name" value="Plug_dom"/>
</dbReference>
<evidence type="ECO:0000256" key="8">
    <source>
        <dbReference type="PROSITE-ProRule" id="PRU01360"/>
    </source>
</evidence>
<comment type="similarity">
    <text evidence="8 9">Belongs to the TonB-dependent receptor family.</text>
</comment>
<feature type="chain" id="PRO_5046636149" evidence="10">
    <location>
        <begin position="35"/>
        <end position="978"/>
    </location>
</feature>
<reference evidence="14" key="1">
    <citation type="journal article" date="2019" name="Int. J. Syst. Evol. Microbiol.">
        <title>The Global Catalogue of Microorganisms (GCM) 10K type strain sequencing project: providing services to taxonomists for standard genome sequencing and annotation.</title>
        <authorList>
            <consortium name="The Broad Institute Genomics Platform"/>
            <consortium name="The Broad Institute Genome Sequencing Center for Infectious Disease"/>
            <person name="Wu L."/>
            <person name="Ma J."/>
        </authorList>
    </citation>
    <scope>NUCLEOTIDE SEQUENCE [LARGE SCALE GENOMIC DNA]</scope>
    <source>
        <strain evidence="14">CCUG 55585</strain>
    </source>
</reference>
<evidence type="ECO:0000259" key="12">
    <source>
        <dbReference type="Pfam" id="PF07715"/>
    </source>
</evidence>
<dbReference type="SUPFAM" id="SSF56935">
    <property type="entry name" value="Porins"/>
    <property type="match status" value="1"/>
</dbReference>
<evidence type="ECO:0000256" key="10">
    <source>
        <dbReference type="SAM" id="SignalP"/>
    </source>
</evidence>
<dbReference type="InterPro" id="IPR010104">
    <property type="entry name" value="TonB_rcpt_bac"/>
</dbReference>
<keyword evidence="2 8" id="KW-0813">Transport</keyword>
<dbReference type="PROSITE" id="PS52016">
    <property type="entry name" value="TONB_DEPENDENT_REC_3"/>
    <property type="match status" value="1"/>
</dbReference>
<comment type="subcellular location">
    <subcellularLocation>
        <location evidence="1 8">Cell outer membrane</location>
        <topology evidence="1 8">Multi-pass membrane protein</topology>
    </subcellularLocation>
</comment>
<dbReference type="InterPro" id="IPR037066">
    <property type="entry name" value="Plug_dom_sf"/>
</dbReference>
<keyword evidence="14" id="KW-1185">Reference proteome</keyword>
<name>A0ABW2YC14_9GAMM</name>
<dbReference type="CDD" id="cd01347">
    <property type="entry name" value="ligand_gated_channel"/>
    <property type="match status" value="1"/>
</dbReference>
<feature type="domain" description="TonB-dependent receptor-like beta-barrel" evidence="11">
    <location>
        <begin position="456"/>
        <end position="944"/>
    </location>
</feature>
<evidence type="ECO:0000256" key="2">
    <source>
        <dbReference type="ARBA" id="ARBA00022448"/>
    </source>
</evidence>
<dbReference type="PANTHER" id="PTHR40980">
    <property type="entry name" value="PLUG DOMAIN-CONTAINING PROTEIN"/>
    <property type="match status" value="1"/>
</dbReference>
<gene>
    <name evidence="13" type="ORF">ACFQ0E_06150</name>
</gene>
<keyword evidence="4 8" id="KW-0812">Transmembrane</keyword>
<dbReference type="NCBIfam" id="TIGR01782">
    <property type="entry name" value="TonB-Xanth-Caul"/>
    <property type="match status" value="1"/>
</dbReference>
<dbReference type="Gene3D" id="2.40.170.20">
    <property type="entry name" value="TonB-dependent receptor, beta-barrel domain"/>
    <property type="match status" value="1"/>
</dbReference>
<protein>
    <submittedName>
        <fullName evidence="13">TonB-dependent receptor</fullName>
    </submittedName>
</protein>
<dbReference type="PANTHER" id="PTHR40980:SF3">
    <property type="entry name" value="TONB-DEPENDENT RECEPTOR-LIKE BETA-BARREL DOMAIN-CONTAINING PROTEIN"/>
    <property type="match status" value="1"/>
</dbReference>
<dbReference type="InterPro" id="IPR000531">
    <property type="entry name" value="Beta-barrel_TonB"/>
</dbReference>
<dbReference type="Gene3D" id="2.170.130.10">
    <property type="entry name" value="TonB-dependent receptor, plug domain"/>
    <property type="match status" value="1"/>
</dbReference>
<keyword evidence="7 8" id="KW-0998">Cell outer membrane</keyword>
<dbReference type="InterPro" id="IPR036942">
    <property type="entry name" value="Beta-barrel_TonB_sf"/>
</dbReference>
<keyword evidence="3 8" id="KW-1134">Transmembrane beta strand</keyword>
<sequence>MSMHRQYGRKKTPVTILAASIGLALQFAALSASAQAQQAPATEGEPSGEDLDTIKVTGFRASLIRALDEKRDSAEQIDAIVAEDIGKFPDQNLAESLQRIPGVSIDRDAGEGRSITVRGLGPDFTRVRLNGMEALSTTGGTDSSGGANRGRGFDFNVFASELFSNLTVRKTQSAEIDEGSLGATVDLRAGRPFDYREFTATVSGQMSYNDLSGDWDPRFAGLISNVWADGRIGAALSVAYSERGLLEEGFSAVRWEPSSASGGFCSPVGVTPASTAPGSSAANCATGIARPANTASNVSAYNTAMAPGVFHPRLPRYGRLRHEQERTGVTGSLQFKLTDDTTLSVDALYSKLEATRQEDFLETISFSRTAAQGGKPQTEVVSAEVDGRGNLVYGVFNNVDVRSESRFDELETTFTQIGFDLQTRLSDRLTMNAQAGRSKSEFRNPIQTTVTLDIQNVDGYAWDFRGNDRTPAITYPFDVNSPTAWQWISSPAANSTGSEIRVRPLGADNEFQNAKVNLIFDINETFALKAGLVWKEYDFETFEFRRANETRVPGLPAGVSVADITRTFSGFGSGLGQPRGNANGWLIPDLNAIARLFNIYCNCDPTPGTSGDGDDFRLGSITVGNARGNNFAVTETDQGGYVQLDFDTDFIGRRLRGNVGVRYASTEVAAIGYLATGGGSQVVVKNSYTDTLPSLNLAWDLTDDLVLRFGAAKVMARPQLPSLNPGGTVNTTLRTITTGNPLLDPFRATTYDLSAEWYFGENALLGVSLFYKDIDTYIQTLRETRPYNTTGLPLELLNPVGLPADTPFDITSPVNTPGGPLKGFEINYQQPFSFLPGFWSGFGVLINYTHVESEIDYAISPTSSLFVTENLVNLSPDAWNATLYYENKRFSARVSGSYRDDYLQVVPGRNNNDVEGKRETFNVDASLKYSITDNFSVTLEGINLTDEFNDQFVDSSGDRASVYHHTGRQFFVGARYSF</sequence>
<keyword evidence="13" id="KW-0675">Receptor</keyword>
<evidence type="ECO:0000256" key="9">
    <source>
        <dbReference type="RuleBase" id="RU003357"/>
    </source>
</evidence>
<dbReference type="Proteomes" id="UP001597110">
    <property type="component" value="Unassembled WGS sequence"/>
</dbReference>
<evidence type="ECO:0000313" key="13">
    <source>
        <dbReference type="EMBL" id="MFD0725181.1"/>
    </source>
</evidence>
<evidence type="ECO:0000256" key="4">
    <source>
        <dbReference type="ARBA" id="ARBA00022692"/>
    </source>
</evidence>
<evidence type="ECO:0000256" key="1">
    <source>
        <dbReference type="ARBA" id="ARBA00004571"/>
    </source>
</evidence>
<feature type="signal peptide" evidence="10">
    <location>
        <begin position="1"/>
        <end position="34"/>
    </location>
</feature>
<keyword evidence="10" id="KW-0732">Signal</keyword>
<evidence type="ECO:0000256" key="3">
    <source>
        <dbReference type="ARBA" id="ARBA00022452"/>
    </source>
</evidence>
<evidence type="ECO:0000256" key="5">
    <source>
        <dbReference type="ARBA" id="ARBA00023077"/>
    </source>
</evidence>
<evidence type="ECO:0000256" key="7">
    <source>
        <dbReference type="ARBA" id="ARBA00023237"/>
    </source>
</evidence>
<feature type="domain" description="TonB-dependent receptor plug" evidence="12">
    <location>
        <begin position="70"/>
        <end position="183"/>
    </location>
</feature>
<comment type="caution">
    <text evidence="13">The sequence shown here is derived from an EMBL/GenBank/DDBJ whole genome shotgun (WGS) entry which is preliminary data.</text>
</comment>
<dbReference type="Pfam" id="PF00593">
    <property type="entry name" value="TonB_dep_Rec_b-barrel"/>
    <property type="match status" value="1"/>
</dbReference>
<evidence type="ECO:0000256" key="6">
    <source>
        <dbReference type="ARBA" id="ARBA00023136"/>
    </source>
</evidence>
<dbReference type="InterPro" id="IPR039426">
    <property type="entry name" value="TonB-dep_rcpt-like"/>
</dbReference>
<proteinExistence type="inferred from homology"/>
<dbReference type="Pfam" id="PF07715">
    <property type="entry name" value="Plug"/>
    <property type="match status" value="1"/>
</dbReference>
<dbReference type="RefSeq" id="WP_386822793.1">
    <property type="nucleotide sequence ID" value="NZ_JBHTIF010000001.1"/>
</dbReference>
<evidence type="ECO:0000259" key="11">
    <source>
        <dbReference type="Pfam" id="PF00593"/>
    </source>
</evidence>
<accession>A0ABW2YC14</accession>
<keyword evidence="5 9" id="KW-0798">TonB box</keyword>
<keyword evidence="6 8" id="KW-0472">Membrane</keyword>
<dbReference type="EMBL" id="JBHTIF010000001">
    <property type="protein sequence ID" value="MFD0725181.1"/>
    <property type="molecule type" value="Genomic_DNA"/>
</dbReference>
<evidence type="ECO:0000313" key="14">
    <source>
        <dbReference type="Proteomes" id="UP001597110"/>
    </source>
</evidence>
<organism evidence="13 14">
    <name type="scientific">Lysobacter brunescens</name>
    <dbReference type="NCBI Taxonomy" id="262323"/>
    <lineage>
        <taxon>Bacteria</taxon>
        <taxon>Pseudomonadati</taxon>
        <taxon>Pseudomonadota</taxon>
        <taxon>Gammaproteobacteria</taxon>
        <taxon>Lysobacterales</taxon>
        <taxon>Lysobacteraceae</taxon>
        <taxon>Lysobacter</taxon>
    </lineage>
</organism>